<sequence length="274" mass="30498">MESKLNRAVRDAEYQALWQVCDRATRKAEYIYGDERIKRSFLEDACDALMLKRQKLGKVHCGTDIDAMVSLHLKREVAGRLLATASMAAPAPAHNPMPYMNNGRAFNAPQNMYPANLGPFNGNPGPFNGNPAAYNGNPVPYNVTQAPLPAMPQPRVRLSPPDLDFPVPDSTEELRDDMNKVINTLREYARRIAALEHRLDKVTRERDMYKAGTIDMMNADMRKSASVPPGMFHYPVEGIEGLAGVAYSHQRPLTPRSQTQGMDEDGDGTYHPGN</sequence>
<evidence type="ECO:0000313" key="3">
    <source>
        <dbReference type="EMBL" id="PNP78849.1"/>
    </source>
</evidence>
<organism evidence="3 4">
    <name type="scientific">Gibberella nygamai</name>
    <name type="common">Bean root rot disease fungus</name>
    <name type="synonym">Fusarium nygamai</name>
    <dbReference type="NCBI Taxonomy" id="42673"/>
    <lineage>
        <taxon>Eukaryota</taxon>
        <taxon>Fungi</taxon>
        <taxon>Dikarya</taxon>
        <taxon>Ascomycota</taxon>
        <taxon>Pezizomycotina</taxon>
        <taxon>Sordariomycetes</taxon>
        <taxon>Hypocreomycetidae</taxon>
        <taxon>Hypocreales</taxon>
        <taxon>Nectriaceae</taxon>
        <taxon>Fusarium</taxon>
        <taxon>Fusarium fujikuroi species complex</taxon>
    </lineage>
</organism>
<proteinExistence type="predicted"/>
<name>A0A2K0W973_GIBNY</name>
<dbReference type="EMBL" id="MTQA01000095">
    <property type="protein sequence ID" value="PNP78849.1"/>
    <property type="molecule type" value="Genomic_DNA"/>
</dbReference>
<feature type="coiled-coil region" evidence="1">
    <location>
        <begin position="171"/>
        <end position="205"/>
    </location>
</feature>
<dbReference type="Proteomes" id="UP000236664">
    <property type="component" value="Unassembled WGS sequence"/>
</dbReference>
<accession>A0A2K0W973</accession>
<protein>
    <submittedName>
        <fullName evidence="3">Uncharacterized protein</fullName>
    </submittedName>
</protein>
<dbReference type="AlphaFoldDB" id="A0A2K0W973"/>
<dbReference type="OrthoDB" id="5135153at2759"/>
<reference evidence="3 4" key="1">
    <citation type="submission" date="2017-06" db="EMBL/GenBank/DDBJ databases">
        <title>Genome of Fusarium nygamai isolate CS10214.</title>
        <authorList>
            <person name="Gardiner D.M."/>
            <person name="Obanor F."/>
            <person name="Kazan K."/>
        </authorList>
    </citation>
    <scope>NUCLEOTIDE SEQUENCE [LARGE SCALE GENOMIC DNA]</scope>
    <source>
        <strain evidence="3 4">CS10214</strain>
    </source>
</reference>
<feature type="region of interest" description="Disordered" evidence="2">
    <location>
        <begin position="252"/>
        <end position="274"/>
    </location>
</feature>
<comment type="caution">
    <text evidence="3">The sequence shown here is derived from an EMBL/GenBank/DDBJ whole genome shotgun (WGS) entry which is preliminary data.</text>
</comment>
<evidence type="ECO:0000256" key="1">
    <source>
        <dbReference type="SAM" id="Coils"/>
    </source>
</evidence>
<gene>
    <name evidence="3" type="ORF">FNYG_07714</name>
</gene>
<keyword evidence="4" id="KW-1185">Reference proteome</keyword>
<keyword evidence="1" id="KW-0175">Coiled coil</keyword>
<evidence type="ECO:0000256" key="2">
    <source>
        <dbReference type="SAM" id="MobiDB-lite"/>
    </source>
</evidence>
<evidence type="ECO:0000313" key="4">
    <source>
        <dbReference type="Proteomes" id="UP000236664"/>
    </source>
</evidence>